<keyword evidence="1" id="KW-1133">Transmembrane helix</keyword>
<organism evidence="2 3">
    <name type="scientific">Pseudoroseicyclus tamaricis</name>
    <dbReference type="NCBI Taxonomy" id="2705421"/>
    <lineage>
        <taxon>Bacteria</taxon>
        <taxon>Pseudomonadati</taxon>
        <taxon>Pseudomonadota</taxon>
        <taxon>Alphaproteobacteria</taxon>
        <taxon>Rhodobacterales</taxon>
        <taxon>Paracoccaceae</taxon>
        <taxon>Pseudoroseicyclus</taxon>
    </lineage>
</organism>
<feature type="transmembrane region" description="Helical" evidence="1">
    <location>
        <begin position="15"/>
        <end position="32"/>
    </location>
</feature>
<dbReference type="EMBL" id="JAAGAB010000002">
    <property type="protein sequence ID" value="NDV01279.1"/>
    <property type="molecule type" value="Genomic_DNA"/>
</dbReference>
<dbReference type="Pfam" id="PF05545">
    <property type="entry name" value="FixQ"/>
    <property type="match status" value="1"/>
</dbReference>
<reference evidence="2 3" key="1">
    <citation type="submission" date="2020-02" db="EMBL/GenBank/DDBJ databases">
        <title>Pseudoroseicyclus tamarix, sp. nov., isolated from offshore sediment of a Tamarix chinensis forest.</title>
        <authorList>
            <person name="Gai Y."/>
        </authorList>
    </citation>
    <scope>NUCLEOTIDE SEQUENCE [LARGE SCALE GENOMIC DNA]</scope>
    <source>
        <strain evidence="2 3">CLL3-39</strain>
    </source>
</reference>
<gene>
    <name evidence="2" type="ORF">GZA08_09920</name>
</gene>
<sequence length="59" mass="6663">MHDTYTFLRHFADSWFLIAMFGFFAACILWAVRPGSRALHADAAASIFRERAPDGEGDQ</sequence>
<protein>
    <submittedName>
        <fullName evidence="2">Cbb3-type cytochrome c oxidase subunit 3</fullName>
    </submittedName>
</protein>
<dbReference type="InterPro" id="IPR008621">
    <property type="entry name" value="Cbb3-typ_cyt_oxidase_comp"/>
</dbReference>
<keyword evidence="1" id="KW-0812">Transmembrane</keyword>
<dbReference type="AlphaFoldDB" id="A0A6B2JXE1"/>
<comment type="caution">
    <text evidence="2">The sequence shown here is derived from an EMBL/GenBank/DDBJ whole genome shotgun (WGS) entry which is preliminary data.</text>
</comment>
<dbReference type="CDD" id="cd01324">
    <property type="entry name" value="cbb3_Oxidase_CcoQ"/>
    <property type="match status" value="1"/>
</dbReference>
<evidence type="ECO:0000313" key="2">
    <source>
        <dbReference type="EMBL" id="NDV01279.1"/>
    </source>
</evidence>
<evidence type="ECO:0000313" key="3">
    <source>
        <dbReference type="Proteomes" id="UP000474757"/>
    </source>
</evidence>
<accession>A0A6B2JXE1</accession>
<keyword evidence="3" id="KW-1185">Reference proteome</keyword>
<dbReference type="RefSeq" id="WP_163892865.1">
    <property type="nucleotide sequence ID" value="NZ_JAAFYS010000002.1"/>
</dbReference>
<proteinExistence type="predicted"/>
<keyword evidence="1" id="KW-0472">Membrane</keyword>
<dbReference type="Proteomes" id="UP000474757">
    <property type="component" value="Unassembled WGS sequence"/>
</dbReference>
<name>A0A6B2JXE1_9RHOB</name>
<evidence type="ECO:0000256" key="1">
    <source>
        <dbReference type="SAM" id="Phobius"/>
    </source>
</evidence>